<name>N1V234_9MICC</name>
<dbReference type="SUPFAM" id="SSF53335">
    <property type="entry name" value="S-adenosyl-L-methionine-dependent methyltransferases"/>
    <property type="match status" value="1"/>
</dbReference>
<dbReference type="EMBL" id="ANPE02000074">
    <property type="protein sequence ID" value="EMY35395.1"/>
    <property type="molecule type" value="Genomic_DNA"/>
</dbReference>
<keyword evidence="3" id="KW-0808">Transferase</keyword>
<keyword evidence="2" id="KW-0489">Methyltransferase</keyword>
<dbReference type="Gene3D" id="3.40.50.150">
    <property type="entry name" value="Vaccinia Virus protein VP39"/>
    <property type="match status" value="1"/>
</dbReference>
<evidence type="ECO:0000256" key="5">
    <source>
        <dbReference type="ARBA" id="ARBA00047942"/>
    </source>
</evidence>
<organism evidence="7 8">
    <name type="scientific">Arthrobacter crystallopoietes BAB-32</name>
    <dbReference type="NCBI Taxonomy" id="1246476"/>
    <lineage>
        <taxon>Bacteria</taxon>
        <taxon>Bacillati</taxon>
        <taxon>Actinomycetota</taxon>
        <taxon>Actinomycetes</taxon>
        <taxon>Micrococcales</taxon>
        <taxon>Micrococcaceae</taxon>
        <taxon>Crystallibacter</taxon>
    </lineage>
</organism>
<comment type="caution">
    <text evidence="7">The sequence shown here is derived from an EMBL/GenBank/DDBJ whole genome shotgun (WGS) entry which is preliminary data.</text>
</comment>
<dbReference type="InterPro" id="IPR002052">
    <property type="entry name" value="DNA_methylase_N6_adenine_CS"/>
</dbReference>
<dbReference type="InterPro" id="IPR011639">
    <property type="entry name" value="MethylTrfase_TaqI-like_dom"/>
</dbReference>
<dbReference type="PANTHER" id="PTHR33841">
    <property type="entry name" value="DNA METHYLTRANSFERASE YEEA-RELATED"/>
    <property type="match status" value="1"/>
</dbReference>
<dbReference type="GO" id="GO:0032259">
    <property type="term" value="P:methylation"/>
    <property type="evidence" value="ECO:0007669"/>
    <property type="project" value="UniProtKB-KW"/>
</dbReference>
<dbReference type="GO" id="GO:0009007">
    <property type="term" value="F:site-specific DNA-methyltransferase (adenine-specific) activity"/>
    <property type="evidence" value="ECO:0007669"/>
    <property type="project" value="UniProtKB-EC"/>
</dbReference>
<evidence type="ECO:0000256" key="3">
    <source>
        <dbReference type="ARBA" id="ARBA00022679"/>
    </source>
</evidence>
<dbReference type="PRINTS" id="PR00507">
    <property type="entry name" value="N12N6MTFRASE"/>
</dbReference>
<keyword evidence="4" id="KW-0949">S-adenosyl-L-methionine</keyword>
<dbReference type="Pfam" id="PF07669">
    <property type="entry name" value="Eco57I"/>
    <property type="match status" value="1"/>
</dbReference>
<feature type="domain" description="Type II methyltransferase M.TaqI-like" evidence="6">
    <location>
        <begin position="303"/>
        <end position="531"/>
    </location>
</feature>
<dbReference type="PANTHER" id="PTHR33841:SF1">
    <property type="entry name" value="DNA METHYLTRANSFERASE A"/>
    <property type="match status" value="1"/>
</dbReference>
<dbReference type="EC" id="2.1.1.72" evidence="1"/>
<evidence type="ECO:0000313" key="8">
    <source>
        <dbReference type="Proteomes" id="UP000010729"/>
    </source>
</evidence>
<dbReference type="REBASE" id="68430">
    <property type="entry name" value="AcrBAB32ORF4441P"/>
</dbReference>
<evidence type="ECO:0000256" key="4">
    <source>
        <dbReference type="ARBA" id="ARBA00022691"/>
    </source>
</evidence>
<evidence type="ECO:0000259" key="6">
    <source>
        <dbReference type="Pfam" id="PF07669"/>
    </source>
</evidence>
<evidence type="ECO:0000256" key="2">
    <source>
        <dbReference type="ARBA" id="ARBA00022603"/>
    </source>
</evidence>
<dbReference type="InterPro" id="IPR029063">
    <property type="entry name" value="SAM-dependent_MTases_sf"/>
</dbReference>
<accession>N1V234</accession>
<reference evidence="7 8" key="1">
    <citation type="journal article" date="2013" name="Genome Announc.">
        <title>Draft Genome Sequence of Arthrobacter crystallopoietes Strain BAB-32, Revealing Genes for Bioremediation.</title>
        <authorList>
            <person name="Joshi M.N."/>
            <person name="Pandit A.S."/>
            <person name="Sharma A."/>
            <person name="Pandya R.V."/>
            <person name="Desai S.M."/>
            <person name="Saxena A.K."/>
            <person name="Bagatharia S.B."/>
        </authorList>
    </citation>
    <scope>NUCLEOTIDE SEQUENCE [LARGE SCALE GENOMIC DNA]</scope>
    <source>
        <strain evidence="7 8">BAB-32</strain>
    </source>
</reference>
<gene>
    <name evidence="7" type="ORF">D477_004441</name>
</gene>
<dbReference type="GO" id="GO:0006304">
    <property type="term" value="P:DNA modification"/>
    <property type="evidence" value="ECO:0007669"/>
    <property type="project" value="InterPro"/>
</dbReference>
<evidence type="ECO:0000313" key="7">
    <source>
        <dbReference type="EMBL" id="EMY35395.1"/>
    </source>
</evidence>
<proteinExistence type="predicted"/>
<keyword evidence="8" id="KW-1185">Reference proteome</keyword>
<protein>
    <recommendedName>
        <fullName evidence="1">site-specific DNA-methyltransferase (adenine-specific)</fullName>
        <ecNumber evidence="1">2.1.1.72</ecNumber>
    </recommendedName>
</protein>
<dbReference type="GO" id="GO:0003676">
    <property type="term" value="F:nucleic acid binding"/>
    <property type="evidence" value="ECO:0007669"/>
    <property type="project" value="InterPro"/>
</dbReference>
<dbReference type="RefSeq" id="WP_005267612.1">
    <property type="nucleotide sequence ID" value="NZ_ANPE02000074.1"/>
</dbReference>
<dbReference type="PROSITE" id="PS00092">
    <property type="entry name" value="N6_MTASE"/>
    <property type="match status" value="1"/>
</dbReference>
<dbReference type="AlphaFoldDB" id="N1V234"/>
<dbReference type="InterPro" id="IPR050953">
    <property type="entry name" value="N4_N6_ade-DNA_methylase"/>
</dbReference>
<evidence type="ECO:0000256" key="1">
    <source>
        <dbReference type="ARBA" id="ARBA00011900"/>
    </source>
</evidence>
<sequence>MLEAAVLAGRETAESAARHEVVRLGVSQDKAPAYLNAGERALRRELRAKARQLGDRVGGDSPLPLLMGEVAYEQWHRLLFARFLEVNALLIHPGIGMAVTLEECAELAPELAEPDAWAVAARFASETLPGVFRLTDPCVCISFAPEDSQKLEQIIMGLPEDIFRCEDALGWVYQFWQTKRKKQVNDAGNKVGGADLSPVTQLFTENYMVRFLLENSLGAWWAAGNPGSPLLDGWEYLRRTDDGEPAAGTYESWPAAASDVTVLDPCCGSGHFLVAAFGMLWRMRAEQESLTPAQAQDAVLRDNLFGLELDPRCTQLATFNLVLEAWKQGGYRQLPTPNVACSGIPVRAAGSEWEDLAGDDQALRGSLARLHSQFRNADTLGSLINPVSGPKQGALLGRTGTLESTDWDKVRNALRTAVAEEEDSGTVLGDTVNDVARAAQLLSRQYSLVVTNPPYLMRTFMSADLQSYIDAHHPAAKGDLATAFLERCFDFAGKNGLVVTVSPQNWTLLTTYTRFRKDLLDNRTLHAVARLGHGAFRQITGEVVKVVLTIIQTGRAAAQHRFMGLRAQSSLGPDAKALMLSQGPLVVLEQETQLANPDQRITVSLLDKSALLGAKADGLQGIATADYPRFGRFFWERTLPHPDWAYQQSTVRETAPYGGREHIIWWEKGAGALSEEPGAYVRGKNAWGKRGVAVSQMGKLPVSLYTGELFDNNTAVILPKNDKDLLAIWAFCSSPEFNEAVREIDDVMKVTNSTLVKVPFDVEHWRAVAEATGPLPEPGSDDPTQWLFSGRIAGSAEPLQVAVGRLLGYAWPEQADDGLGDLVDTDGIVCIPAVAGERSAAERLLDVLAAAYGNEWSPGLRDGLLTAAGGQAGKVEGWLRDKFFAHHVKVFQNRPFIWQVWDGRRDGFSALLNYHRLTRATLEKLTYTILGTWISRQREDVSSGVAGAEDRLRAAEGLQNKLKLILEGDAPYDIFVRWKDLKDQPVGWDPDLDDGVRINIRPFVTAGVLRSKVGVKWEKDRGKNADGSDRINDLHLTLQEKHATRS</sequence>
<dbReference type="Proteomes" id="UP000010729">
    <property type="component" value="Unassembled WGS sequence"/>
</dbReference>
<comment type="catalytic activity">
    <reaction evidence="5">
        <text>a 2'-deoxyadenosine in DNA + S-adenosyl-L-methionine = an N(6)-methyl-2'-deoxyadenosine in DNA + S-adenosyl-L-homocysteine + H(+)</text>
        <dbReference type="Rhea" id="RHEA:15197"/>
        <dbReference type="Rhea" id="RHEA-COMP:12418"/>
        <dbReference type="Rhea" id="RHEA-COMP:12419"/>
        <dbReference type="ChEBI" id="CHEBI:15378"/>
        <dbReference type="ChEBI" id="CHEBI:57856"/>
        <dbReference type="ChEBI" id="CHEBI:59789"/>
        <dbReference type="ChEBI" id="CHEBI:90615"/>
        <dbReference type="ChEBI" id="CHEBI:90616"/>
        <dbReference type="EC" id="2.1.1.72"/>
    </reaction>
</comment>